<dbReference type="Proteomes" id="UP000823775">
    <property type="component" value="Unassembled WGS sequence"/>
</dbReference>
<keyword evidence="3" id="KW-1185">Reference proteome</keyword>
<reference evidence="2 3" key="1">
    <citation type="journal article" date="2021" name="BMC Genomics">
        <title>Datura genome reveals duplications of psychoactive alkaloid biosynthetic genes and high mutation rate following tissue culture.</title>
        <authorList>
            <person name="Rajewski A."/>
            <person name="Carter-House D."/>
            <person name="Stajich J."/>
            <person name="Litt A."/>
        </authorList>
    </citation>
    <scope>NUCLEOTIDE SEQUENCE [LARGE SCALE GENOMIC DNA]</scope>
    <source>
        <strain evidence="2">AR-01</strain>
    </source>
</reference>
<proteinExistence type="predicted"/>
<evidence type="ECO:0000313" key="3">
    <source>
        <dbReference type="Proteomes" id="UP000823775"/>
    </source>
</evidence>
<gene>
    <name evidence="2" type="ORF">HAX54_020536</name>
</gene>
<evidence type="ECO:0000313" key="2">
    <source>
        <dbReference type="EMBL" id="MCD9561430.1"/>
    </source>
</evidence>
<dbReference type="EMBL" id="JACEIK010002474">
    <property type="protein sequence ID" value="MCD9561430.1"/>
    <property type="molecule type" value="Genomic_DNA"/>
</dbReference>
<evidence type="ECO:0000256" key="1">
    <source>
        <dbReference type="SAM" id="MobiDB-lite"/>
    </source>
</evidence>
<name>A0ABS8US21_DATST</name>
<feature type="region of interest" description="Disordered" evidence="1">
    <location>
        <begin position="57"/>
        <end position="83"/>
    </location>
</feature>
<protein>
    <submittedName>
        <fullName evidence="2">Uncharacterized protein</fullName>
    </submittedName>
</protein>
<comment type="caution">
    <text evidence="2">The sequence shown here is derived from an EMBL/GenBank/DDBJ whole genome shotgun (WGS) entry which is preliminary data.</text>
</comment>
<accession>A0ABS8US21</accession>
<feature type="compositionally biased region" description="Polar residues" evidence="1">
    <location>
        <begin position="72"/>
        <end position="83"/>
    </location>
</feature>
<organism evidence="2 3">
    <name type="scientific">Datura stramonium</name>
    <name type="common">Jimsonweed</name>
    <name type="synonym">Common thornapple</name>
    <dbReference type="NCBI Taxonomy" id="4076"/>
    <lineage>
        <taxon>Eukaryota</taxon>
        <taxon>Viridiplantae</taxon>
        <taxon>Streptophyta</taxon>
        <taxon>Embryophyta</taxon>
        <taxon>Tracheophyta</taxon>
        <taxon>Spermatophyta</taxon>
        <taxon>Magnoliopsida</taxon>
        <taxon>eudicotyledons</taxon>
        <taxon>Gunneridae</taxon>
        <taxon>Pentapetalae</taxon>
        <taxon>asterids</taxon>
        <taxon>lamiids</taxon>
        <taxon>Solanales</taxon>
        <taxon>Solanaceae</taxon>
        <taxon>Solanoideae</taxon>
        <taxon>Datureae</taxon>
        <taxon>Datura</taxon>
    </lineage>
</organism>
<sequence>HLLKGRVVLDVIGRSVEWEDRLSLLDRVHIDPCSVEKEIESTRGADMEATCPPLYPTEIASSPHDLIEESGSRGTQSSFASSS</sequence>
<feature type="non-terminal residue" evidence="2">
    <location>
        <position position="1"/>
    </location>
</feature>